<evidence type="ECO:0000313" key="1">
    <source>
        <dbReference type="EMBL" id="KAK3484847.1"/>
    </source>
</evidence>
<dbReference type="AlphaFoldDB" id="A0AAJ0MLK9"/>
<reference evidence="1 2" key="1">
    <citation type="journal article" date="2023" name="Mol. Phylogenet. Evol.">
        <title>Genome-scale phylogeny and comparative genomics of the fungal order Sordariales.</title>
        <authorList>
            <person name="Hensen N."/>
            <person name="Bonometti L."/>
            <person name="Westerberg I."/>
            <person name="Brannstrom I.O."/>
            <person name="Guillou S."/>
            <person name="Cros-Aarteil S."/>
            <person name="Calhoun S."/>
            <person name="Haridas S."/>
            <person name="Kuo A."/>
            <person name="Mondo S."/>
            <person name="Pangilinan J."/>
            <person name="Riley R."/>
            <person name="LaButti K."/>
            <person name="Andreopoulos B."/>
            <person name="Lipzen A."/>
            <person name="Chen C."/>
            <person name="Yan M."/>
            <person name="Daum C."/>
            <person name="Ng V."/>
            <person name="Clum A."/>
            <person name="Steindorff A."/>
            <person name="Ohm R.A."/>
            <person name="Martin F."/>
            <person name="Silar P."/>
            <person name="Natvig D.O."/>
            <person name="Lalanne C."/>
            <person name="Gautier V."/>
            <person name="Ament-Velasquez S.L."/>
            <person name="Kruys A."/>
            <person name="Hutchinson M.I."/>
            <person name="Powell A.J."/>
            <person name="Barry K."/>
            <person name="Miller A.N."/>
            <person name="Grigoriev I.V."/>
            <person name="Debuchy R."/>
            <person name="Gladieux P."/>
            <person name="Hiltunen Thoren M."/>
            <person name="Johannesson H."/>
        </authorList>
    </citation>
    <scope>NUCLEOTIDE SEQUENCE [LARGE SCALE GENOMIC DNA]</scope>
    <source>
        <strain evidence="1 2">FGSC 10403</strain>
    </source>
</reference>
<dbReference type="RefSeq" id="XP_062687901.1">
    <property type="nucleotide sequence ID" value="XM_062837916.1"/>
</dbReference>
<dbReference type="Proteomes" id="UP001285908">
    <property type="component" value="Unassembled WGS sequence"/>
</dbReference>
<sequence length="126" mass="13684">MIKLFVKLLLYTIIVTAMVSPLVLVNDAGNSFSASHVLSGAGFCLEVVNLWDEGQTGSGREGVQMVLALRNHCSTVFRIYSLSGDFSISNLCPIFSAVGSTQPLDVSYRRGKRLPRENNQLETTGS</sequence>
<dbReference type="EMBL" id="JAULSX010000013">
    <property type="protein sequence ID" value="KAK3484847.1"/>
    <property type="molecule type" value="Genomic_DNA"/>
</dbReference>
<evidence type="ECO:0000313" key="2">
    <source>
        <dbReference type="Proteomes" id="UP001285908"/>
    </source>
</evidence>
<dbReference type="GeneID" id="87875538"/>
<comment type="caution">
    <text evidence="1">The sequence shown here is derived from an EMBL/GenBank/DDBJ whole genome shotgun (WGS) entry which is preliminary data.</text>
</comment>
<name>A0AAJ0MLK9_9PEZI</name>
<protein>
    <submittedName>
        <fullName evidence="1">Uncharacterized protein</fullName>
    </submittedName>
</protein>
<keyword evidence="2" id="KW-1185">Reference proteome</keyword>
<proteinExistence type="predicted"/>
<organism evidence="1 2">
    <name type="scientific">Neurospora hispaniola</name>
    <dbReference type="NCBI Taxonomy" id="588809"/>
    <lineage>
        <taxon>Eukaryota</taxon>
        <taxon>Fungi</taxon>
        <taxon>Dikarya</taxon>
        <taxon>Ascomycota</taxon>
        <taxon>Pezizomycotina</taxon>
        <taxon>Sordariomycetes</taxon>
        <taxon>Sordariomycetidae</taxon>
        <taxon>Sordariales</taxon>
        <taxon>Sordariaceae</taxon>
        <taxon>Neurospora</taxon>
    </lineage>
</organism>
<gene>
    <name evidence="1" type="ORF">B0T23DRAFT_391098</name>
</gene>
<accession>A0AAJ0MLK9</accession>